<dbReference type="Gene3D" id="3.10.520.10">
    <property type="entry name" value="ApbE-like domains"/>
    <property type="match status" value="2"/>
</dbReference>
<dbReference type="EC" id="2.7.1.180" evidence="2"/>
<keyword evidence="6" id="KW-0479">Metal-binding</keyword>
<dbReference type="PANTHER" id="PTHR30040:SF2">
    <property type="entry name" value="FAD:PROTEIN FMN TRANSFERASE"/>
    <property type="match status" value="1"/>
</dbReference>
<sequence>MAIMTVTCLNQTVEAMTIPFTVSVAVQGEASPDLTQAFTDACRKIYTELKRIEADFSAFLPDSLVSRFAEGDESILLANAEFQEVYAAALLAKEETAGAFDPYFAGKFDPTGLVKGWAVKKIFASCLMPLAAFPEVTGLCINGGGDLQALTRGDFRWKTGIENPAQPRLLLAIYDLASQALASSGYTYRGQHVTLTGPADLSQVTVLAPDLTFADIWATAGLAMGETAFKEQIAQRRLSGLYARKDGQLALFTEGDLQYVQKA</sequence>
<dbReference type="AlphaFoldDB" id="A0ABD0AHY5"/>
<evidence type="ECO:0000313" key="11">
    <source>
        <dbReference type="EMBL" id="GHN34688.1"/>
    </source>
</evidence>
<accession>A0ABD0AHY5</accession>
<comment type="caution">
    <text evidence="11">The sequence shown here is derived from an EMBL/GenBank/DDBJ whole genome shotgun (WGS) entry which is preliminary data.</text>
</comment>
<comment type="cofactor">
    <cofactor evidence="1">
        <name>Mg(2+)</name>
        <dbReference type="ChEBI" id="CHEBI:18420"/>
    </cofactor>
</comment>
<dbReference type="SUPFAM" id="SSF143631">
    <property type="entry name" value="ApbE-like"/>
    <property type="match status" value="1"/>
</dbReference>
<keyword evidence="7" id="KW-0274">FAD</keyword>
<keyword evidence="4" id="KW-0285">Flavoprotein</keyword>
<proteinExistence type="predicted"/>
<evidence type="ECO:0000256" key="8">
    <source>
        <dbReference type="ARBA" id="ARBA00022842"/>
    </source>
</evidence>
<evidence type="ECO:0000256" key="4">
    <source>
        <dbReference type="ARBA" id="ARBA00022630"/>
    </source>
</evidence>
<evidence type="ECO:0000256" key="3">
    <source>
        <dbReference type="ARBA" id="ARBA00016337"/>
    </source>
</evidence>
<reference evidence="11 12" key="1">
    <citation type="journal article" date="2022" name="J. Dairy Sci.">
        <title>Genetic diversity of Lactobacillus delbrueckii isolated from raw milk in Hokkaido, Japan.</title>
        <authorList>
            <person name="Tsuchihashi H."/>
            <person name="Ichikawa A."/>
            <person name="Takeda M."/>
            <person name="Koizumi A."/>
            <person name="Mizoguchi C."/>
            <person name="Ishida T."/>
            <person name="Kimura K."/>
        </authorList>
    </citation>
    <scope>NUCLEOTIDE SEQUENCE [LARGE SCALE GENOMIC DNA]</scope>
    <source>
        <strain evidence="11 12">ME-791</strain>
    </source>
</reference>
<evidence type="ECO:0000256" key="5">
    <source>
        <dbReference type="ARBA" id="ARBA00022679"/>
    </source>
</evidence>
<dbReference type="GO" id="GO:0016740">
    <property type="term" value="F:transferase activity"/>
    <property type="evidence" value="ECO:0007669"/>
    <property type="project" value="UniProtKB-KW"/>
</dbReference>
<evidence type="ECO:0000256" key="1">
    <source>
        <dbReference type="ARBA" id="ARBA00001946"/>
    </source>
</evidence>
<organism evidence="11 12">
    <name type="scientific">Lactobacillus delbrueckii</name>
    <dbReference type="NCBI Taxonomy" id="1584"/>
    <lineage>
        <taxon>Bacteria</taxon>
        <taxon>Bacillati</taxon>
        <taxon>Bacillota</taxon>
        <taxon>Bacilli</taxon>
        <taxon>Lactobacillales</taxon>
        <taxon>Lactobacillaceae</taxon>
        <taxon>Lactobacillus</taxon>
    </lineage>
</organism>
<evidence type="ECO:0000256" key="7">
    <source>
        <dbReference type="ARBA" id="ARBA00022827"/>
    </source>
</evidence>
<protein>
    <recommendedName>
        <fullName evidence="3">FAD:protein FMN transferase</fullName>
        <ecNumber evidence="2">2.7.1.180</ecNumber>
    </recommendedName>
    <alternativeName>
        <fullName evidence="9">Flavin transferase</fullName>
    </alternativeName>
</protein>
<keyword evidence="8" id="KW-0460">Magnesium</keyword>
<comment type="catalytic activity">
    <reaction evidence="10">
        <text>L-threonyl-[protein] + FAD = FMN-L-threonyl-[protein] + AMP + H(+)</text>
        <dbReference type="Rhea" id="RHEA:36847"/>
        <dbReference type="Rhea" id="RHEA-COMP:11060"/>
        <dbReference type="Rhea" id="RHEA-COMP:11061"/>
        <dbReference type="ChEBI" id="CHEBI:15378"/>
        <dbReference type="ChEBI" id="CHEBI:30013"/>
        <dbReference type="ChEBI" id="CHEBI:57692"/>
        <dbReference type="ChEBI" id="CHEBI:74257"/>
        <dbReference type="ChEBI" id="CHEBI:456215"/>
        <dbReference type="EC" id="2.7.1.180"/>
    </reaction>
</comment>
<keyword evidence="5" id="KW-0808">Transferase</keyword>
<evidence type="ECO:0000256" key="2">
    <source>
        <dbReference type="ARBA" id="ARBA00011955"/>
    </source>
</evidence>
<dbReference type="EMBL" id="BNHY01000070">
    <property type="protein sequence ID" value="GHN34688.1"/>
    <property type="molecule type" value="Genomic_DNA"/>
</dbReference>
<dbReference type="PANTHER" id="PTHR30040">
    <property type="entry name" value="THIAMINE BIOSYNTHESIS LIPOPROTEIN APBE"/>
    <property type="match status" value="1"/>
</dbReference>
<evidence type="ECO:0000313" key="12">
    <source>
        <dbReference type="Proteomes" id="UP001054884"/>
    </source>
</evidence>
<dbReference type="GO" id="GO:0046872">
    <property type="term" value="F:metal ion binding"/>
    <property type="evidence" value="ECO:0007669"/>
    <property type="project" value="UniProtKB-KW"/>
</dbReference>
<dbReference type="InterPro" id="IPR024932">
    <property type="entry name" value="ApbE"/>
</dbReference>
<dbReference type="Proteomes" id="UP001054884">
    <property type="component" value="Unassembled WGS sequence"/>
</dbReference>
<evidence type="ECO:0000256" key="9">
    <source>
        <dbReference type="ARBA" id="ARBA00031306"/>
    </source>
</evidence>
<dbReference type="Pfam" id="PF02424">
    <property type="entry name" value="ApbE"/>
    <property type="match status" value="2"/>
</dbReference>
<gene>
    <name evidence="11" type="ORF">ME791_18400</name>
</gene>
<evidence type="ECO:0000256" key="6">
    <source>
        <dbReference type="ARBA" id="ARBA00022723"/>
    </source>
</evidence>
<evidence type="ECO:0000256" key="10">
    <source>
        <dbReference type="ARBA" id="ARBA00048540"/>
    </source>
</evidence>
<name>A0ABD0AHY5_9LACO</name>
<dbReference type="InterPro" id="IPR003374">
    <property type="entry name" value="ApbE-like_sf"/>
</dbReference>